<keyword evidence="5 6" id="KW-0456">Lyase</keyword>
<evidence type="ECO:0000256" key="4">
    <source>
        <dbReference type="ARBA" id="ARBA00023150"/>
    </source>
</evidence>
<dbReference type="InterPro" id="IPR036522">
    <property type="entry name" value="MoaC_sf"/>
</dbReference>
<dbReference type="AlphaFoldDB" id="A0A2P7MX81"/>
<evidence type="ECO:0000313" key="8">
    <source>
        <dbReference type="EMBL" id="PSJ05788.1"/>
    </source>
</evidence>
<comment type="catalytic activity">
    <reaction evidence="1 6">
        <text>(8S)-3',8-cyclo-7,8-dihydroguanosine 5'-triphosphate = cyclic pyranopterin phosphate + diphosphate</text>
        <dbReference type="Rhea" id="RHEA:49580"/>
        <dbReference type="ChEBI" id="CHEBI:33019"/>
        <dbReference type="ChEBI" id="CHEBI:59648"/>
        <dbReference type="ChEBI" id="CHEBI:131766"/>
        <dbReference type="EC" id="4.6.1.17"/>
    </reaction>
</comment>
<evidence type="ECO:0000256" key="1">
    <source>
        <dbReference type="ARBA" id="ARBA00001637"/>
    </source>
</evidence>
<evidence type="ECO:0000256" key="5">
    <source>
        <dbReference type="ARBA" id="ARBA00023239"/>
    </source>
</evidence>
<evidence type="ECO:0000256" key="2">
    <source>
        <dbReference type="ARBA" id="ARBA00005046"/>
    </source>
</evidence>
<dbReference type="EC" id="4.6.1.17" evidence="3 6"/>
<dbReference type="CDD" id="cd01420">
    <property type="entry name" value="MoaC_PE"/>
    <property type="match status" value="1"/>
</dbReference>
<dbReference type="EMBL" id="PXXO01000006">
    <property type="protein sequence ID" value="PSJ05788.1"/>
    <property type="molecule type" value="Genomic_DNA"/>
</dbReference>
<feature type="domain" description="Molybdopterin cofactor biosynthesis C (MoaC)" evidence="7">
    <location>
        <begin position="17"/>
        <end position="152"/>
    </location>
</feature>
<dbReference type="Pfam" id="PF01967">
    <property type="entry name" value="MoaC"/>
    <property type="match status" value="1"/>
</dbReference>
<comment type="pathway">
    <text evidence="2 6">Cofactor biosynthesis; molybdopterin biosynthesis.</text>
</comment>
<accession>A0A2P7MX81</accession>
<dbReference type="InterPro" id="IPR050105">
    <property type="entry name" value="MoCo_biosynth_MoaA/MoaC"/>
</dbReference>
<evidence type="ECO:0000313" key="9">
    <source>
        <dbReference type="Proteomes" id="UP000243002"/>
    </source>
</evidence>
<keyword evidence="9" id="KW-1185">Reference proteome</keyword>
<dbReference type="HAMAP" id="MF_01224_B">
    <property type="entry name" value="MoaC_B"/>
    <property type="match status" value="1"/>
</dbReference>
<evidence type="ECO:0000259" key="7">
    <source>
        <dbReference type="Pfam" id="PF01967"/>
    </source>
</evidence>
<dbReference type="GO" id="GO:0006777">
    <property type="term" value="P:Mo-molybdopterin cofactor biosynthetic process"/>
    <property type="evidence" value="ECO:0007669"/>
    <property type="project" value="UniProtKB-UniRule"/>
</dbReference>
<dbReference type="InterPro" id="IPR047594">
    <property type="entry name" value="MoaC_bact/euk"/>
</dbReference>
<dbReference type="InterPro" id="IPR002820">
    <property type="entry name" value="Mopterin_CF_biosynth-C_dom"/>
</dbReference>
<comment type="caution">
    <text evidence="8">The sequence shown here is derived from an EMBL/GenBank/DDBJ whole genome shotgun (WGS) entry which is preliminary data.</text>
</comment>
<feature type="binding site" evidence="6">
    <location>
        <begin position="115"/>
        <end position="116"/>
    </location>
    <ligand>
        <name>substrate</name>
    </ligand>
</feature>
<evidence type="ECO:0000256" key="6">
    <source>
        <dbReference type="HAMAP-Rule" id="MF_01224"/>
    </source>
</evidence>
<dbReference type="NCBIfam" id="TIGR00581">
    <property type="entry name" value="moaC"/>
    <property type="match status" value="1"/>
</dbReference>
<dbReference type="Proteomes" id="UP000243002">
    <property type="component" value="Unassembled WGS sequence"/>
</dbReference>
<dbReference type="NCBIfam" id="NF006870">
    <property type="entry name" value="PRK09364.1"/>
    <property type="match status" value="1"/>
</dbReference>
<dbReference type="OrthoDB" id="9794429at2"/>
<organism evidence="8 9">
    <name type="scientific">Cyanobium usitatum str. Tous</name>
    <dbReference type="NCBI Taxonomy" id="2116684"/>
    <lineage>
        <taxon>Bacteria</taxon>
        <taxon>Bacillati</taxon>
        <taxon>Cyanobacteriota</taxon>
        <taxon>Cyanophyceae</taxon>
        <taxon>Synechococcales</taxon>
        <taxon>Prochlorococcaceae</taxon>
        <taxon>Cyanobium</taxon>
    </lineage>
</organism>
<dbReference type="UniPathway" id="UPA00344"/>
<feature type="binding site" evidence="6">
    <location>
        <begin position="77"/>
        <end position="79"/>
    </location>
    <ligand>
        <name>substrate</name>
    </ligand>
</feature>
<comment type="similarity">
    <text evidence="6">Belongs to the MoaC family.</text>
</comment>
<dbReference type="SUPFAM" id="SSF55040">
    <property type="entry name" value="Molybdenum cofactor biosynthesis protein C, MoaC"/>
    <property type="match status" value="1"/>
</dbReference>
<dbReference type="InterPro" id="IPR023045">
    <property type="entry name" value="MoaC"/>
</dbReference>
<reference evidence="8 9" key="1">
    <citation type="journal article" date="2018" name="Environ. Microbiol.">
        <title>Ecological and genomic features of two widespread freshwater picocyanobacteria.</title>
        <authorList>
            <person name="Cabello-Yeves P.J."/>
            <person name="Picazo A."/>
            <person name="Camacho A."/>
            <person name="Callieri C."/>
            <person name="Rosselli R."/>
            <person name="Roda-Garcia J.J."/>
            <person name="Coutinho F.H."/>
            <person name="Rodriguez-Valera F."/>
        </authorList>
    </citation>
    <scope>NUCLEOTIDE SEQUENCE [LARGE SCALE GENOMIC DNA]</scope>
    <source>
        <strain evidence="8 9">Tous</strain>
    </source>
</reference>
<comment type="function">
    <text evidence="6">Catalyzes the conversion of (8S)-3',8-cyclo-7,8-dihydroguanosine 5'-triphosphate to cyclic pyranopterin monophosphate (cPMP).</text>
</comment>
<name>A0A2P7MX81_9CYAN</name>
<evidence type="ECO:0000256" key="3">
    <source>
        <dbReference type="ARBA" id="ARBA00012575"/>
    </source>
</evidence>
<proteinExistence type="inferred from homology"/>
<dbReference type="GO" id="GO:0061799">
    <property type="term" value="F:cyclic pyranopterin monophosphate synthase activity"/>
    <property type="evidence" value="ECO:0007669"/>
    <property type="project" value="UniProtKB-UniRule"/>
</dbReference>
<dbReference type="PANTHER" id="PTHR22960">
    <property type="entry name" value="MOLYBDOPTERIN COFACTOR SYNTHESIS PROTEIN A"/>
    <property type="match status" value="1"/>
</dbReference>
<protein>
    <recommendedName>
        <fullName evidence="3 6">Cyclic pyranopterin monophosphate synthase</fullName>
        <ecNumber evidence="3 6">4.6.1.17</ecNumber>
    </recommendedName>
    <alternativeName>
        <fullName evidence="6">Molybdenum cofactor biosynthesis protein C</fullName>
    </alternativeName>
</protein>
<keyword evidence="4 6" id="KW-0501">Molybdenum cofactor biosynthesis</keyword>
<gene>
    <name evidence="6 8" type="primary">moaC</name>
    <name evidence="8" type="ORF">C7K55_06400</name>
</gene>
<sequence length="161" mass="16980">MSAPQLSHLNAAGEVHMVEVGDRPATAREAQAEGFISMEPVTLALVLEGRAPKGDVLAVARVAAIQAAKRTWELIPLCHPIALSGVSVELEPAADGFGLRLLATARTIGPTGVEMEALTAVQVGLLTLYDMLKAVDPAMTIGPVRLLRKSGGRSGDWQRHD</sequence>
<feature type="active site" evidence="6">
    <location>
        <position position="130"/>
    </location>
</feature>
<dbReference type="RefSeq" id="WP_106502724.1">
    <property type="nucleotide sequence ID" value="NZ_PXXO01000006.1"/>
</dbReference>
<comment type="subunit">
    <text evidence="6">Homohexamer; trimer of dimers.</text>
</comment>
<dbReference type="Gene3D" id="3.30.70.640">
    <property type="entry name" value="Molybdopterin cofactor biosynthesis C (MoaC) domain"/>
    <property type="match status" value="1"/>
</dbReference>